<evidence type="ECO:0008006" key="6">
    <source>
        <dbReference type="Google" id="ProtNLM"/>
    </source>
</evidence>
<evidence type="ECO:0000313" key="4">
    <source>
        <dbReference type="EMBL" id="KAG2331918.1"/>
    </source>
</evidence>
<dbReference type="EMBL" id="JAAMPC010000001">
    <property type="protein sequence ID" value="KAG2331918.1"/>
    <property type="molecule type" value="Genomic_DNA"/>
</dbReference>
<keyword evidence="2" id="KW-0689">Ribosomal protein</keyword>
<evidence type="ECO:0000256" key="2">
    <source>
        <dbReference type="ARBA" id="ARBA00022980"/>
    </source>
</evidence>
<keyword evidence="3" id="KW-0687">Ribonucleoprotein</keyword>
<dbReference type="InterPro" id="IPR000509">
    <property type="entry name" value="Ribosomal_eL36"/>
</dbReference>
<dbReference type="PANTHER" id="PTHR10114">
    <property type="entry name" value="60S RIBOSOMAL PROTEIN L36"/>
    <property type="match status" value="1"/>
</dbReference>
<accession>A0A8X7WPM2</accession>
<dbReference type="GO" id="GO:0003735">
    <property type="term" value="F:structural constituent of ribosome"/>
    <property type="evidence" value="ECO:0007669"/>
    <property type="project" value="InterPro"/>
</dbReference>
<comment type="caution">
    <text evidence="4">The sequence shown here is derived from an EMBL/GenBank/DDBJ whole genome shotgun (WGS) entry which is preliminary data.</text>
</comment>
<dbReference type="Proteomes" id="UP000886595">
    <property type="component" value="Unassembled WGS sequence"/>
</dbReference>
<evidence type="ECO:0000256" key="1">
    <source>
        <dbReference type="ARBA" id="ARBA00006509"/>
    </source>
</evidence>
<dbReference type="Gene3D" id="1.10.10.1760">
    <property type="entry name" value="60S ribosomal protein L36"/>
    <property type="match status" value="1"/>
</dbReference>
<dbReference type="GO" id="GO:0006412">
    <property type="term" value="P:translation"/>
    <property type="evidence" value="ECO:0007669"/>
    <property type="project" value="InterPro"/>
</dbReference>
<sequence>MGYIVHELALYRNSRKEKRARVLAGFAPYEKRTTELFKVGRDKRTLKVAERKLGTHKSAKREREEMFSVLCKMSGGGATTEKKI</sequence>
<evidence type="ECO:0000256" key="3">
    <source>
        <dbReference type="ARBA" id="ARBA00023274"/>
    </source>
</evidence>
<reference evidence="4 5" key="1">
    <citation type="submission" date="2020-02" db="EMBL/GenBank/DDBJ databases">
        <authorList>
            <person name="Ma Q."/>
            <person name="Huang Y."/>
            <person name="Song X."/>
            <person name="Pei D."/>
        </authorList>
    </citation>
    <scope>NUCLEOTIDE SEQUENCE [LARGE SCALE GENOMIC DNA]</scope>
    <source>
        <strain evidence="4">Sxm20200214</strain>
        <tissue evidence="4">Leaf</tissue>
    </source>
</reference>
<gene>
    <name evidence="4" type="ORF">Bca52824_003098</name>
</gene>
<protein>
    <recommendedName>
        <fullName evidence="6">60S ribosomal protein L36</fullName>
    </recommendedName>
</protein>
<comment type="similarity">
    <text evidence="1">Belongs to the eukaryotic ribosomal protein eL36 family.</text>
</comment>
<organism evidence="4 5">
    <name type="scientific">Brassica carinata</name>
    <name type="common">Ethiopian mustard</name>
    <name type="synonym">Abyssinian cabbage</name>
    <dbReference type="NCBI Taxonomy" id="52824"/>
    <lineage>
        <taxon>Eukaryota</taxon>
        <taxon>Viridiplantae</taxon>
        <taxon>Streptophyta</taxon>
        <taxon>Embryophyta</taxon>
        <taxon>Tracheophyta</taxon>
        <taxon>Spermatophyta</taxon>
        <taxon>Magnoliopsida</taxon>
        <taxon>eudicotyledons</taxon>
        <taxon>Gunneridae</taxon>
        <taxon>Pentapetalae</taxon>
        <taxon>rosids</taxon>
        <taxon>malvids</taxon>
        <taxon>Brassicales</taxon>
        <taxon>Brassicaceae</taxon>
        <taxon>Brassiceae</taxon>
        <taxon>Brassica</taxon>
    </lineage>
</organism>
<dbReference type="InterPro" id="IPR038097">
    <property type="entry name" value="Ribosomal_eL36_sf"/>
</dbReference>
<dbReference type="GO" id="GO:1990904">
    <property type="term" value="C:ribonucleoprotein complex"/>
    <property type="evidence" value="ECO:0007669"/>
    <property type="project" value="UniProtKB-KW"/>
</dbReference>
<evidence type="ECO:0000313" key="5">
    <source>
        <dbReference type="Proteomes" id="UP000886595"/>
    </source>
</evidence>
<name>A0A8X7WPM2_BRACI</name>
<dbReference type="AlphaFoldDB" id="A0A8X7WPM2"/>
<dbReference type="GO" id="GO:0005840">
    <property type="term" value="C:ribosome"/>
    <property type="evidence" value="ECO:0007669"/>
    <property type="project" value="UniProtKB-KW"/>
</dbReference>
<proteinExistence type="inferred from homology"/>
<keyword evidence="5" id="KW-1185">Reference proteome</keyword>
<dbReference type="Pfam" id="PF01158">
    <property type="entry name" value="Ribosomal_L36e"/>
    <property type="match status" value="1"/>
</dbReference>
<dbReference type="OrthoDB" id="1542474at2759"/>